<feature type="transmembrane region" description="Helical" evidence="2">
    <location>
        <begin position="170"/>
        <end position="191"/>
    </location>
</feature>
<feature type="transmembrane region" description="Helical" evidence="2">
    <location>
        <begin position="51"/>
        <end position="71"/>
    </location>
</feature>
<protein>
    <recommendedName>
        <fullName evidence="3">DUF6535 domain-containing protein</fullName>
    </recommendedName>
</protein>
<evidence type="ECO:0000259" key="3">
    <source>
        <dbReference type="Pfam" id="PF20153"/>
    </source>
</evidence>
<accession>A0AAW0G7Z6</accession>
<name>A0AAW0G7Z6_9APHY</name>
<evidence type="ECO:0000313" key="4">
    <source>
        <dbReference type="EMBL" id="KAK7687734.1"/>
    </source>
</evidence>
<evidence type="ECO:0000256" key="2">
    <source>
        <dbReference type="SAM" id="Phobius"/>
    </source>
</evidence>
<proteinExistence type="predicted"/>
<dbReference type="AlphaFoldDB" id="A0AAW0G7Z6"/>
<dbReference type="InterPro" id="IPR045338">
    <property type="entry name" value="DUF6535"/>
</dbReference>
<keyword evidence="5" id="KW-1185">Reference proteome</keyword>
<feature type="region of interest" description="Disordered" evidence="1">
    <location>
        <begin position="1"/>
        <end position="25"/>
    </location>
</feature>
<gene>
    <name evidence="4" type="ORF">QCA50_008951</name>
</gene>
<evidence type="ECO:0000256" key="1">
    <source>
        <dbReference type="SAM" id="MobiDB-lite"/>
    </source>
</evidence>
<comment type="caution">
    <text evidence="4">The sequence shown here is derived from an EMBL/GenBank/DDBJ whole genome shotgun (WGS) entry which is preliminary data.</text>
</comment>
<dbReference type="EMBL" id="JASBNA010000012">
    <property type="protein sequence ID" value="KAK7687734.1"/>
    <property type="molecule type" value="Genomic_DNA"/>
</dbReference>
<dbReference type="Proteomes" id="UP001385951">
    <property type="component" value="Unassembled WGS sequence"/>
</dbReference>
<feature type="transmembrane region" description="Helical" evidence="2">
    <location>
        <begin position="203"/>
        <end position="227"/>
    </location>
</feature>
<organism evidence="4 5">
    <name type="scientific">Cerrena zonata</name>
    <dbReference type="NCBI Taxonomy" id="2478898"/>
    <lineage>
        <taxon>Eukaryota</taxon>
        <taxon>Fungi</taxon>
        <taxon>Dikarya</taxon>
        <taxon>Basidiomycota</taxon>
        <taxon>Agaricomycotina</taxon>
        <taxon>Agaricomycetes</taxon>
        <taxon>Polyporales</taxon>
        <taxon>Cerrenaceae</taxon>
        <taxon>Cerrena</taxon>
    </lineage>
</organism>
<feature type="transmembrane region" description="Helical" evidence="2">
    <location>
        <begin position="119"/>
        <end position="137"/>
    </location>
</feature>
<evidence type="ECO:0000313" key="5">
    <source>
        <dbReference type="Proteomes" id="UP001385951"/>
    </source>
</evidence>
<dbReference type="Pfam" id="PF20153">
    <property type="entry name" value="DUF6535"/>
    <property type="match status" value="1"/>
</dbReference>
<keyword evidence="2" id="KW-1133">Transmembrane helix</keyword>
<reference evidence="4 5" key="1">
    <citation type="submission" date="2022-09" db="EMBL/GenBank/DDBJ databases">
        <authorList>
            <person name="Palmer J.M."/>
        </authorList>
    </citation>
    <scope>NUCLEOTIDE SEQUENCE [LARGE SCALE GENOMIC DNA]</scope>
    <source>
        <strain evidence="4 5">DSM 7382</strain>
    </source>
</reference>
<keyword evidence="2" id="KW-0472">Membrane</keyword>
<keyword evidence="2" id="KW-0812">Transmembrane</keyword>
<sequence length="700" mass="79603">MPRLVDPFPGLDYGPRQPPELNPQDSMMKVSTRIRKIDEGRIHKAQNELDTVLVAAGFLSVIQAAFIVASYHRLQSDPAEITVQLLVYMSQQLANTSTPAVPELSSLSPVVSSTRLNGFWFYGLVLTVITGSFGILIKQWLRESLIDDTSAEVYLRVRFCRFEGLETWRVFETVATLPLMLQVSVLLFFLGLKELLSPLDEHVNSAVAILVYVWAGLLVVSSLAPVISSRCPWKTPLLNRPLRFIRGRLFTGYANFQEWRFNDYEMDWEWHPRSWFNEATSWLGHCVVSVARSFKSAAVASITAIKGVFVPDVFQYLSPRQLEEEVLAGTQQHDFEYLLGTYELVPTDEHLSLVIGALGDAEFSLNEVLQCLEGIHELRESYPWTDEDDDEEPAPETTNRLIGLPSSYGRSLVPKLIPLLVDKIQCYVSRSGTATEDLSTALQFILDRYNEQYIDMQILWPLIGGMLLDHNFTRITMEALVDRWEVMRDVPKFPQLHQSQSKMMIKNIFKTILALIKEDNAEDGNEPSSPENPRFGDRWNLEKKAYAPCILLDVMLSVISHANMADIEDQSDLFTQATTEIIKALKPMAISQPDFALSFDLSIRRLDYLRQKLPSLADDCSLLTKELEFHLVSYYINQPKADGNTLRIWQRHLGISPHWRQLLEREGLLATVDGVTDLASGFETGEKHPIVHYYPLGELF</sequence>
<feature type="domain" description="DUF6535" evidence="3">
    <location>
        <begin position="33"/>
        <end position="196"/>
    </location>
</feature>